<evidence type="ECO:0000256" key="7">
    <source>
        <dbReference type="ARBA" id="ARBA00023136"/>
    </source>
</evidence>
<dbReference type="InterPro" id="IPR008995">
    <property type="entry name" value="Mo/tungstate-bd_C_term_dom"/>
</dbReference>
<dbReference type="GO" id="GO:0015697">
    <property type="term" value="P:quaternary ammonium group transport"/>
    <property type="evidence" value="ECO:0007669"/>
    <property type="project" value="UniProtKB-ARBA"/>
</dbReference>
<dbReference type="Pfam" id="PF00005">
    <property type="entry name" value="ABC_tran"/>
    <property type="match status" value="1"/>
</dbReference>
<dbReference type="EMBL" id="WTVA01000001">
    <property type="protein sequence ID" value="MZR21126.1"/>
    <property type="molecule type" value="Genomic_DNA"/>
</dbReference>
<dbReference type="PROSITE" id="PS00211">
    <property type="entry name" value="ABC_TRANSPORTER_1"/>
    <property type="match status" value="1"/>
</dbReference>
<dbReference type="SUPFAM" id="SSF52540">
    <property type="entry name" value="P-loop containing nucleoside triphosphate hydrolases"/>
    <property type="match status" value="1"/>
</dbReference>
<evidence type="ECO:0000256" key="2">
    <source>
        <dbReference type="ARBA" id="ARBA00022475"/>
    </source>
</evidence>
<keyword evidence="10" id="KW-1185">Reference proteome</keyword>
<evidence type="ECO:0000256" key="6">
    <source>
        <dbReference type="ARBA" id="ARBA00022967"/>
    </source>
</evidence>
<dbReference type="GO" id="GO:0005524">
    <property type="term" value="F:ATP binding"/>
    <property type="evidence" value="ECO:0007669"/>
    <property type="project" value="UniProtKB-KW"/>
</dbReference>
<dbReference type="SUPFAM" id="SSF50331">
    <property type="entry name" value="MOP-like"/>
    <property type="match status" value="1"/>
</dbReference>
<name>A0A845MCT7_9PROT</name>
<keyword evidence="7" id="KW-0472">Membrane</keyword>
<accession>A0A845MCT7</accession>
<keyword evidence="1" id="KW-0813">Transport</keyword>
<dbReference type="FunFam" id="3.40.50.300:FF:000425">
    <property type="entry name" value="Probable ABC transporter, ATP-binding subunit"/>
    <property type="match status" value="1"/>
</dbReference>
<keyword evidence="2" id="KW-1003">Cell membrane</keyword>
<proteinExistence type="predicted"/>
<feature type="domain" description="ABC transporter" evidence="8">
    <location>
        <begin position="21"/>
        <end position="251"/>
    </location>
</feature>
<dbReference type="GO" id="GO:0022857">
    <property type="term" value="F:transmembrane transporter activity"/>
    <property type="evidence" value="ECO:0007669"/>
    <property type="project" value="InterPro"/>
</dbReference>
<dbReference type="Gene3D" id="3.40.50.300">
    <property type="entry name" value="P-loop containing nucleotide triphosphate hydrolases"/>
    <property type="match status" value="1"/>
</dbReference>
<reference evidence="9 10" key="1">
    <citation type="journal article" date="2014" name="Int. J. Syst. Evol. Microbiol.">
        <title>Sneathiella chungangensis sp. nov., isolated from a marine sand, and emended description of the genus Sneathiella.</title>
        <authorList>
            <person name="Siamphan C."/>
            <person name="Kim H."/>
            <person name="Lee J.S."/>
            <person name="Kim W."/>
        </authorList>
    </citation>
    <scope>NUCLEOTIDE SEQUENCE [LARGE SCALE GENOMIC DNA]</scope>
    <source>
        <strain evidence="9 10">KCTC 32476</strain>
    </source>
</reference>
<dbReference type="InterPro" id="IPR027417">
    <property type="entry name" value="P-loop_NTPase"/>
</dbReference>
<dbReference type="PANTHER" id="PTHR42781:SF5">
    <property type="entry name" value="PUTRESCINE TRANSPORT ATP-BINDING PROTEIN POTG"/>
    <property type="match status" value="1"/>
</dbReference>
<dbReference type="GO" id="GO:0043190">
    <property type="term" value="C:ATP-binding cassette (ABC) transporter complex"/>
    <property type="evidence" value="ECO:0007669"/>
    <property type="project" value="InterPro"/>
</dbReference>
<dbReference type="SMART" id="SM00382">
    <property type="entry name" value="AAA"/>
    <property type="match status" value="1"/>
</dbReference>
<dbReference type="InterPro" id="IPR017666">
    <property type="entry name" value="AminoethylPonate_ABC_PhnT2"/>
</dbReference>
<dbReference type="InterPro" id="IPR013611">
    <property type="entry name" value="Transp-assoc_OB_typ2"/>
</dbReference>
<dbReference type="PROSITE" id="PS50893">
    <property type="entry name" value="ABC_TRANSPORTER_2"/>
    <property type="match status" value="1"/>
</dbReference>
<dbReference type="OrthoDB" id="9802264at2"/>
<dbReference type="InterPro" id="IPR003439">
    <property type="entry name" value="ABC_transporter-like_ATP-bd"/>
</dbReference>
<dbReference type="InterPro" id="IPR050093">
    <property type="entry name" value="ABC_SmlMolc_Importer"/>
</dbReference>
<dbReference type="PANTHER" id="PTHR42781">
    <property type="entry name" value="SPERMIDINE/PUTRESCINE IMPORT ATP-BINDING PROTEIN POTA"/>
    <property type="match status" value="1"/>
</dbReference>
<evidence type="ECO:0000256" key="1">
    <source>
        <dbReference type="ARBA" id="ARBA00022448"/>
    </source>
</evidence>
<dbReference type="GO" id="GO:0016887">
    <property type="term" value="F:ATP hydrolysis activity"/>
    <property type="evidence" value="ECO:0007669"/>
    <property type="project" value="InterPro"/>
</dbReference>
<evidence type="ECO:0000256" key="4">
    <source>
        <dbReference type="ARBA" id="ARBA00022741"/>
    </source>
</evidence>
<protein>
    <submittedName>
        <fullName evidence="9">Putative 2-aminoethylphosphonate ABC transporter ATP-binding protein</fullName>
    </submittedName>
</protein>
<evidence type="ECO:0000313" key="10">
    <source>
        <dbReference type="Proteomes" id="UP000445696"/>
    </source>
</evidence>
<gene>
    <name evidence="9" type="ORF">GQF03_02150</name>
</gene>
<dbReference type="Pfam" id="PF08402">
    <property type="entry name" value="TOBE_2"/>
    <property type="match status" value="1"/>
</dbReference>
<dbReference type="InterPro" id="IPR003593">
    <property type="entry name" value="AAA+_ATPase"/>
</dbReference>
<evidence type="ECO:0000259" key="8">
    <source>
        <dbReference type="PROSITE" id="PS50893"/>
    </source>
</evidence>
<keyword evidence="4" id="KW-0547">Nucleotide-binding</keyword>
<dbReference type="Gene3D" id="2.40.50.100">
    <property type="match status" value="1"/>
</dbReference>
<sequence length="381" mass="41646">MRTKTALENEADESRPQDAYLRIDHLWKAFGEFIALKDISLSISEGEFVCFLGPSGCGKTTLLRAIAGLDLQSRGSVEQAGKDISNLPPAERDFGIVFQSYALFPNLTIEKNVAFGLENSGMARPAIKARVAELLDLVGLPEQGKKYPAQLSGGQQQRIALARAIAMSPGLLLLDEPLSALDAKVRVHLRHEVKALQRKLGITTIMVTHDQEEALSMADRIVVMNHGVIEQIGTPTDIYREPTTLFVADFIGEMNKLEATSEGPGQVTIGNREFKSANHDFATGAAVIAAVRPEDIIPHGSVAEEPIAEPDNAFSCQIKEMEFLGSFWRTRLQGAALGDTELIADFSINAVRRLDLSADRDIVIEIPSRRLKVFAAVDDKE</sequence>
<keyword evidence="6" id="KW-1278">Translocase</keyword>
<evidence type="ECO:0000256" key="3">
    <source>
        <dbReference type="ARBA" id="ARBA00022519"/>
    </source>
</evidence>
<dbReference type="Proteomes" id="UP000445696">
    <property type="component" value="Unassembled WGS sequence"/>
</dbReference>
<evidence type="ECO:0000313" key="9">
    <source>
        <dbReference type="EMBL" id="MZR21126.1"/>
    </source>
</evidence>
<dbReference type="AlphaFoldDB" id="A0A845MCT7"/>
<dbReference type="RefSeq" id="WP_161337543.1">
    <property type="nucleotide sequence ID" value="NZ_JBHSDG010000002.1"/>
</dbReference>
<evidence type="ECO:0000256" key="5">
    <source>
        <dbReference type="ARBA" id="ARBA00022840"/>
    </source>
</evidence>
<dbReference type="InterPro" id="IPR017871">
    <property type="entry name" value="ABC_transporter-like_CS"/>
</dbReference>
<comment type="caution">
    <text evidence="9">The sequence shown here is derived from an EMBL/GenBank/DDBJ whole genome shotgun (WGS) entry which is preliminary data.</text>
</comment>
<dbReference type="NCBIfam" id="TIGR03265">
    <property type="entry name" value="PhnT2"/>
    <property type="match status" value="1"/>
</dbReference>
<organism evidence="9 10">
    <name type="scientific">Sneathiella chungangensis</name>
    <dbReference type="NCBI Taxonomy" id="1418234"/>
    <lineage>
        <taxon>Bacteria</taxon>
        <taxon>Pseudomonadati</taxon>
        <taxon>Pseudomonadota</taxon>
        <taxon>Alphaproteobacteria</taxon>
        <taxon>Sneathiellales</taxon>
        <taxon>Sneathiellaceae</taxon>
        <taxon>Sneathiella</taxon>
    </lineage>
</organism>
<keyword evidence="3" id="KW-0997">Cell inner membrane</keyword>
<keyword evidence="5 9" id="KW-0067">ATP-binding</keyword>